<feature type="transmembrane region" description="Helical" evidence="11">
    <location>
        <begin position="118"/>
        <end position="142"/>
    </location>
</feature>
<keyword evidence="7 11" id="KW-0862">Zinc</keyword>
<accession>A0A178M7T3</accession>
<evidence type="ECO:0000256" key="4">
    <source>
        <dbReference type="ARBA" id="ARBA00022670"/>
    </source>
</evidence>
<keyword evidence="11" id="KW-0479">Metal-binding</keyword>
<dbReference type="PROSITE" id="PS50106">
    <property type="entry name" value="PDZ"/>
    <property type="match status" value="1"/>
</dbReference>
<dbReference type="CDD" id="cd06163">
    <property type="entry name" value="S2P-M50_PDZ_RseP-like"/>
    <property type="match status" value="1"/>
</dbReference>
<dbReference type="SMART" id="SM00228">
    <property type="entry name" value="PDZ"/>
    <property type="match status" value="1"/>
</dbReference>
<evidence type="ECO:0000256" key="11">
    <source>
        <dbReference type="RuleBase" id="RU362031"/>
    </source>
</evidence>
<keyword evidence="9 11" id="KW-0482">Metalloprotease</keyword>
<dbReference type="InterPro" id="IPR001478">
    <property type="entry name" value="PDZ"/>
</dbReference>
<feature type="transmembrane region" description="Helical" evidence="11">
    <location>
        <begin position="299"/>
        <end position="321"/>
    </location>
</feature>
<evidence type="ECO:0000256" key="3">
    <source>
        <dbReference type="ARBA" id="ARBA00007931"/>
    </source>
</evidence>
<evidence type="ECO:0000256" key="9">
    <source>
        <dbReference type="ARBA" id="ARBA00023049"/>
    </source>
</evidence>
<evidence type="ECO:0000256" key="7">
    <source>
        <dbReference type="ARBA" id="ARBA00022833"/>
    </source>
</evidence>
<dbReference type="EMBL" id="LWQT01000120">
    <property type="protein sequence ID" value="OAN43954.1"/>
    <property type="molecule type" value="Genomic_DNA"/>
</dbReference>
<protein>
    <recommendedName>
        <fullName evidence="11">Zinc metalloprotease</fullName>
        <ecNumber evidence="11">3.4.24.-</ecNumber>
    </recommendedName>
</protein>
<dbReference type="InterPro" id="IPR036034">
    <property type="entry name" value="PDZ_sf"/>
</dbReference>
<dbReference type="CDD" id="cd23081">
    <property type="entry name" value="cpPDZ_EcRseP-like"/>
    <property type="match status" value="1"/>
</dbReference>
<dbReference type="PANTHER" id="PTHR42837">
    <property type="entry name" value="REGULATOR OF SIGMA-E PROTEASE RSEP"/>
    <property type="match status" value="1"/>
</dbReference>
<feature type="transmembrane region" description="Helical" evidence="11">
    <location>
        <begin position="351"/>
        <end position="368"/>
    </location>
</feature>
<comment type="caution">
    <text evidence="13">The sequence shown here is derived from an EMBL/GenBank/DDBJ whole genome shotgun (WGS) entry which is preliminary data.</text>
</comment>
<dbReference type="RefSeq" id="WP_068495748.1">
    <property type="nucleotide sequence ID" value="NZ_LWQT01000120.1"/>
</dbReference>
<keyword evidence="8 11" id="KW-1133">Transmembrane helix</keyword>
<dbReference type="GO" id="GO:0016020">
    <property type="term" value="C:membrane"/>
    <property type="evidence" value="ECO:0007669"/>
    <property type="project" value="UniProtKB-SubCell"/>
</dbReference>
<dbReference type="Gene3D" id="2.30.42.10">
    <property type="match status" value="1"/>
</dbReference>
<comment type="subcellular location">
    <subcellularLocation>
        <location evidence="2">Membrane</location>
        <topology evidence="2">Multi-pass membrane protein</topology>
    </subcellularLocation>
</comment>
<dbReference type="GO" id="GO:0004222">
    <property type="term" value="F:metalloendopeptidase activity"/>
    <property type="evidence" value="ECO:0007669"/>
    <property type="project" value="InterPro"/>
</dbReference>
<dbReference type="InterPro" id="IPR004387">
    <property type="entry name" value="Pept_M50_Zn"/>
</dbReference>
<dbReference type="SUPFAM" id="SSF50156">
    <property type="entry name" value="PDZ domain-like"/>
    <property type="match status" value="1"/>
</dbReference>
<evidence type="ECO:0000256" key="6">
    <source>
        <dbReference type="ARBA" id="ARBA00022801"/>
    </source>
</evidence>
<dbReference type="Pfam" id="PF17820">
    <property type="entry name" value="PDZ_6"/>
    <property type="match status" value="1"/>
</dbReference>
<evidence type="ECO:0000256" key="2">
    <source>
        <dbReference type="ARBA" id="ARBA00004141"/>
    </source>
</evidence>
<comment type="similarity">
    <text evidence="3 11">Belongs to the peptidase M50B family.</text>
</comment>
<evidence type="ECO:0000313" key="13">
    <source>
        <dbReference type="EMBL" id="OAN43954.1"/>
    </source>
</evidence>
<keyword evidence="10 11" id="KW-0472">Membrane</keyword>
<keyword evidence="14" id="KW-1185">Reference proteome</keyword>
<feature type="transmembrane region" description="Helical" evidence="11">
    <location>
        <begin position="14"/>
        <end position="31"/>
    </location>
</feature>
<feature type="domain" description="PDZ" evidence="12">
    <location>
        <begin position="142"/>
        <end position="179"/>
    </location>
</feature>
<proteinExistence type="inferred from homology"/>
<evidence type="ECO:0000256" key="8">
    <source>
        <dbReference type="ARBA" id="ARBA00022989"/>
    </source>
</evidence>
<dbReference type="InterPro" id="IPR008915">
    <property type="entry name" value="Peptidase_M50"/>
</dbReference>
<evidence type="ECO:0000256" key="10">
    <source>
        <dbReference type="ARBA" id="ARBA00023136"/>
    </source>
</evidence>
<evidence type="ECO:0000259" key="12">
    <source>
        <dbReference type="PROSITE" id="PS50106"/>
    </source>
</evidence>
<dbReference type="EC" id="3.4.24.-" evidence="11"/>
<comment type="cofactor">
    <cofactor evidence="1 11">
        <name>Zn(2+)</name>
        <dbReference type="ChEBI" id="CHEBI:29105"/>
    </cofactor>
</comment>
<evidence type="ECO:0000256" key="1">
    <source>
        <dbReference type="ARBA" id="ARBA00001947"/>
    </source>
</evidence>
<dbReference type="Pfam" id="PF02163">
    <property type="entry name" value="Peptidase_M50"/>
    <property type="match status" value="1"/>
</dbReference>
<dbReference type="GO" id="GO:0046872">
    <property type="term" value="F:metal ion binding"/>
    <property type="evidence" value="ECO:0007669"/>
    <property type="project" value="UniProtKB-KW"/>
</dbReference>
<reference evidence="13 14" key="1">
    <citation type="submission" date="2016-04" db="EMBL/GenBank/DDBJ databases">
        <title>Draft genome sequence of freshwater magnetotactic bacteria Magnetospirillum marisnigri SP-1 and Magnetospirillum moscoviense BB-1.</title>
        <authorList>
            <person name="Koziaeva V."/>
            <person name="Dziuba M.V."/>
            <person name="Ivanov T.M."/>
            <person name="Kuznetsov B."/>
            <person name="Grouzdev D.S."/>
        </authorList>
    </citation>
    <scope>NUCLEOTIDE SEQUENCE [LARGE SCALE GENOMIC DNA]</scope>
    <source>
        <strain evidence="13 14">SP-1</strain>
    </source>
</reference>
<keyword evidence="5 11" id="KW-0812">Transmembrane</keyword>
<dbReference type="AlphaFoldDB" id="A0A178M7T3"/>
<evidence type="ECO:0000313" key="14">
    <source>
        <dbReference type="Proteomes" id="UP000078428"/>
    </source>
</evidence>
<name>A0A178M7T3_9PROT</name>
<dbReference type="InterPro" id="IPR041489">
    <property type="entry name" value="PDZ_6"/>
</dbReference>
<gene>
    <name evidence="13" type="ORF">A6A04_08715</name>
</gene>
<dbReference type="STRING" id="1285242.A6A04_08715"/>
<sequence length="386" mass="42016">MELSSLLNSVIHGVWYYVVIFLFILTVVVFIHEMGHFLVARWNGIRVDVFSIGFGPEVWGWTDPATGTRWRFSLVPLGGYVKFFGDADAASTTGDDRPMTDEEKAVAFQFKRVGQRAAVVFAGPAANFIFAILGLAAMFVILGQPVTEPVIGAVNAGTAAEAAGLKAGDRITRINGQAVTRFQDIQRIVRLEIERPLDLEVRRGETVLSVTAQPRVIQRKGVFGDMEKVPILGIAADPTRTTVISHGPISGLVESLRETEGMVRSTFIGIGQMINGTRDTDELGGPIRIAKGAAEAAQLGVASVVFYTILLSLNLGLINLFPIPVLDGGHLLFYAFEAILGRPLGERAQEYGFRIGLFLVLALMVFATRNDIVSLPIWEAVKRLFS</sequence>
<organism evidence="13 14">
    <name type="scientific">Paramagnetospirillum marisnigri</name>
    <dbReference type="NCBI Taxonomy" id="1285242"/>
    <lineage>
        <taxon>Bacteria</taxon>
        <taxon>Pseudomonadati</taxon>
        <taxon>Pseudomonadota</taxon>
        <taxon>Alphaproteobacteria</taxon>
        <taxon>Rhodospirillales</taxon>
        <taxon>Magnetospirillaceae</taxon>
        <taxon>Paramagnetospirillum</taxon>
    </lineage>
</organism>
<dbReference type="GO" id="GO:0006508">
    <property type="term" value="P:proteolysis"/>
    <property type="evidence" value="ECO:0007669"/>
    <property type="project" value="UniProtKB-KW"/>
</dbReference>
<dbReference type="Proteomes" id="UP000078428">
    <property type="component" value="Unassembled WGS sequence"/>
</dbReference>
<keyword evidence="6 11" id="KW-0378">Hydrolase</keyword>
<evidence type="ECO:0000256" key="5">
    <source>
        <dbReference type="ARBA" id="ARBA00022692"/>
    </source>
</evidence>
<dbReference type="OrthoDB" id="9782003at2"/>
<dbReference type="NCBIfam" id="TIGR00054">
    <property type="entry name" value="RIP metalloprotease RseP"/>
    <property type="match status" value="1"/>
</dbReference>
<keyword evidence="4 13" id="KW-0645">Protease</keyword>
<dbReference type="PANTHER" id="PTHR42837:SF2">
    <property type="entry name" value="MEMBRANE METALLOPROTEASE ARASP2, CHLOROPLASTIC-RELATED"/>
    <property type="match status" value="1"/>
</dbReference>